<keyword evidence="3" id="KW-1185">Reference proteome</keyword>
<protein>
    <recommendedName>
        <fullName evidence="1">Glycosyl transferase family 1 domain-containing protein</fullName>
    </recommendedName>
</protein>
<dbReference type="GO" id="GO:0016757">
    <property type="term" value="F:glycosyltransferase activity"/>
    <property type="evidence" value="ECO:0007669"/>
    <property type="project" value="InterPro"/>
</dbReference>
<dbReference type="EMBL" id="AZQP01000004">
    <property type="protein sequence ID" value="EYE89506.1"/>
    <property type="molecule type" value="Genomic_DNA"/>
</dbReference>
<sequence length="214" mass="25059">MLQITQRDTFTKIYNYEIIPNAVNTDMFKYLEKDEEKRKKILSIRPYSSKKYANDISIKAILELREKSFFNQMEFALYGKGKYFKKLTKELEGLENVKIYNKFLSQREISQIHKNYGIFLCPTRQDAQGVSMCEAMSSGLVPISSNNTAIPEFVKNKETGILTENYKEIAGALEYLYKNPEEFKKISKSASEWIKEICSHEKIILRELKIMEEI</sequence>
<gene>
    <name evidence="2" type="ORF">Q428_02550</name>
</gene>
<dbReference type="RefSeq" id="WP_051514840.1">
    <property type="nucleotide sequence ID" value="NZ_AZQP01000004.1"/>
</dbReference>
<feature type="domain" description="Glycosyl transferase family 1" evidence="1">
    <location>
        <begin position="35"/>
        <end position="192"/>
    </location>
</feature>
<organism evidence="2 3">
    <name type="scientific">Fervidicella metallireducens AeB</name>
    <dbReference type="NCBI Taxonomy" id="1403537"/>
    <lineage>
        <taxon>Bacteria</taxon>
        <taxon>Bacillati</taxon>
        <taxon>Bacillota</taxon>
        <taxon>Clostridia</taxon>
        <taxon>Eubacteriales</taxon>
        <taxon>Clostridiaceae</taxon>
        <taxon>Fervidicella</taxon>
    </lineage>
</organism>
<comment type="caution">
    <text evidence="2">The sequence shown here is derived from an EMBL/GenBank/DDBJ whole genome shotgun (WGS) entry which is preliminary data.</text>
</comment>
<dbReference type="AlphaFoldDB" id="A0A017RY55"/>
<dbReference type="CDD" id="cd03801">
    <property type="entry name" value="GT4_PimA-like"/>
    <property type="match status" value="1"/>
</dbReference>
<name>A0A017RY55_9CLOT</name>
<proteinExistence type="predicted"/>
<dbReference type="Pfam" id="PF00534">
    <property type="entry name" value="Glycos_transf_1"/>
    <property type="match status" value="1"/>
</dbReference>
<dbReference type="OrthoDB" id="1938560at2"/>
<dbReference type="Proteomes" id="UP000019681">
    <property type="component" value="Unassembled WGS sequence"/>
</dbReference>
<dbReference type="PANTHER" id="PTHR45947:SF3">
    <property type="entry name" value="SULFOQUINOVOSYL TRANSFERASE SQD2"/>
    <property type="match status" value="1"/>
</dbReference>
<reference evidence="2 3" key="1">
    <citation type="journal article" date="2014" name="Genome Announc.">
        <title>Draft Genome Sequence of Fervidicella metallireducens Strain AeBT, an Iron-Reducing Thermoanaerobe from the Great Artesian Basin.</title>
        <authorList>
            <person name="Patel B.K."/>
        </authorList>
    </citation>
    <scope>NUCLEOTIDE SEQUENCE [LARGE SCALE GENOMIC DNA]</scope>
    <source>
        <strain evidence="2 3">AeB</strain>
    </source>
</reference>
<evidence type="ECO:0000313" key="3">
    <source>
        <dbReference type="Proteomes" id="UP000019681"/>
    </source>
</evidence>
<dbReference type="Gene3D" id="3.40.50.2000">
    <property type="entry name" value="Glycogen Phosphorylase B"/>
    <property type="match status" value="1"/>
</dbReference>
<accession>A0A017RY55</accession>
<dbReference type="InterPro" id="IPR001296">
    <property type="entry name" value="Glyco_trans_1"/>
</dbReference>
<evidence type="ECO:0000313" key="2">
    <source>
        <dbReference type="EMBL" id="EYE89506.1"/>
    </source>
</evidence>
<dbReference type="SUPFAM" id="SSF53756">
    <property type="entry name" value="UDP-Glycosyltransferase/glycogen phosphorylase"/>
    <property type="match status" value="1"/>
</dbReference>
<dbReference type="InterPro" id="IPR050194">
    <property type="entry name" value="Glycosyltransferase_grp1"/>
</dbReference>
<dbReference type="STRING" id="1403537.Q428_02550"/>
<evidence type="ECO:0000259" key="1">
    <source>
        <dbReference type="Pfam" id="PF00534"/>
    </source>
</evidence>
<dbReference type="PANTHER" id="PTHR45947">
    <property type="entry name" value="SULFOQUINOVOSYL TRANSFERASE SQD2"/>
    <property type="match status" value="1"/>
</dbReference>